<dbReference type="EMBL" id="JAQIZT010000001">
    <property type="protein sequence ID" value="KAJ7013268.1"/>
    <property type="molecule type" value="Genomic_DNA"/>
</dbReference>
<evidence type="ECO:0000313" key="2">
    <source>
        <dbReference type="Proteomes" id="UP001164929"/>
    </source>
</evidence>
<dbReference type="AlphaFoldDB" id="A0AAD6WHM8"/>
<evidence type="ECO:0000313" key="1">
    <source>
        <dbReference type="EMBL" id="KAJ7013268.1"/>
    </source>
</evidence>
<reference evidence="1 2" key="1">
    <citation type="journal article" date="2023" name="Mol. Ecol. Resour.">
        <title>Chromosome-level genome assembly of a triploid poplar Populus alba 'Berolinensis'.</title>
        <authorList>
            <person name="Chen S."/>
            <person name="Yu Y."/>
            <person name="Wang X."/>
            <person name="Wang S."/>
            <person name="Zhang T."/>
            <person name="Zhou Y."/>
            <person name="He R."/>
            <person name="Meng N."/>
            <person name="Wang Y."/>
            <person name="Liu W."/>
            <person name="Liu Z."/>
            <person name="Liu J."/>
            <person name="Guo Q."/>
            <person name="Huang H."/>
            <person name="Sederoff R.R."/>
            <person name="Wang G."/>
            <person name="Qu G."/>
            <person name="Chen S."/>
        </authorList>
    </citation>
    <scope>NUCLEOTIDE SEQUENCE [LARGE SCALE GENOMIC DNA]</scope>
    <source>
        <strain evidence="1">SC-2020</strain>
    </source>
</reference>
<dbReference type="Proteomes" id="UP001164929">
    <property type="component" value="Chromosome 1"/>
</dbReference>
<sequence>MRSNIVQINIKITRVSLSNGVLVRDFLLDSHALSHSLSLSLARWLSQSPFPNNILQLLCIFYMPAALNFGSFKTGG</sequence>
<gene>
    <name evidence="1" type="ORF">NC653_003076</name>
</gene>
<accession>A0AAD6WHM8</accession>
<comment type="caution">
    <text evidence="1">The sequence shown here is derived from an EMBL/GenBank/DDBJ whole genome shotgun (WGS) entry which is preliminary data.</text>
</comment>
<protein>
    <submittedName>
        <fullName evidence="1">Uncharacterized protein</fullName>
    </submittedName>
</protein>
<organism evidence="1 2">
    <name type="scientific">Populus alba x Populus x berolinensis</name>
    <dbReference type="NCBI Taxonomy" id="444605"/>
    <lineage>
        <taxon>Eukaryota</taxon>
        <taxon>Viridiplantae</taxon>
        <taxon>Streptophyta</taxon>
        <taxon>Embryophyta</taxon>
        <taxon>Tracheophyta</taxon>
        <taxon>Spermatophyta</taxon>
        <taxon>Magnoliopsida</taxon>
        <taxon>eudicotyledons</taxon>
        <taxon>Gunneridae</taxon>
        <taxon>Pentapetalae</taxon>
        <taxon>rosids</taxon>
        <taxon>fabids</taxon>
        <taxon>Malpighiales</taxon>
        <taxon>Salicaceae</taxon>
        <taxon>Saliceae</taxon>
        <taxon>Populus</taxon>
    </lineage>
</organism>
<keyword evidence="2" id="KW-1185">Reference proteome</keyword>
<proteinExistence type="predicted"/>
<name>A0AAD6WHM8_9ROSI</name>